<keyword evidence="9" id="KW-0406">Ion transport</keyword>
<evidence type="ECO:0000256" key="4">
    <source>
        <dbReference type="ARBA" id="ARBA00022475"/>
    </source>
</evidence>
<feature type="transmembrane region" description="Helical" evidence="12">
    <location>
        <begin position="542"/>
        <end position="563"/>
    </location>
</feature>
<evidence type="ECO:0000256" key="10">
    <source>
        <dbReference type="ARBA" id="ARBA00023136"/>
    </source>
</evidence>
<keyword evidence="8" id="KW-0915">Sodium</keyword>
<dbReference type="CDD" id="cd10322">
    <property type="entry name" value="SLC5sbd"/>
    <property type="match status" value="1"/>
</dbReference>
<proteinExistence type="inferred from homology"/>
<evidence type="ECO:0000256" key="1">
    <source>
        <dbReference type="ARBA" id="ARBA00004651"/>
    </source>
</evidence>
<dbReference type="InterPro" id="IPR001734">
    <property type="entry name" value="Na/solute_symporter"/>
</dbReference>
<evidence type="ECO:0000256" key="3">
    <source>
        <dbReference type="ARBA" id="ARBA00022448"/>
    </source>
</evidence>
<feature type="transmembrane region" description="Helical" evidence="12">
    <location>
        <begin position="314"/>
        <end position="342"/>
    </location>
</feature>
<dbReference type="PANTHER" id="PTHR48086">
    <property type="entry name" value="SODIUM/PROLINE SYMPORTER-RELATED"/>
    <property type="match status" value="1"/>
</dbReference>
<evidence type="ECO:0000256" key="2">
    <source>
        <dbReference type="ARBA" id="ARBA00006434"/>
    </source>
</evidence>
<feature type="transmembrane region" description="Helical" evidence="12">
    <location>
        <begin position="447"/>
        <end position="465"/>
    </location>
</feature>
<dbReference type="GO" id="GO:0015293">
    <property type="term" value="F:symporter activity"/>
    <property type="evidence" value="ECO:0007669"/>
    <property type="project" value="UniProtKB-KW"/>
</dbReference>
<keyword evidence="3" id="KW-0813">Transport</keyword>
<comment type="subcellular location">
    <subcellularLocation>
        <location evidence="1">Cell membrane</location>
        <topology evidence="1">Multi-pass membrane protein</topology>
    </subcellularLocation>
</comment>
<evidence type="ECO:0000256" key="7">
    <source>
        <dbReference type="ARBA" id="ARBA00022989"/>
    </source>
</evidence>
<dbReference type="AlphaFoldDB" id="A0A3B1CFT1"/>
<name>A0A3B1CFT1_9ZZZZ</name>
<evidence type="ECO:0000256" key="6">
    <source>
        <dbReference type="ARBA" id="ARBA00022847"/>
    </source>
</evidence>
<feature type="transmembrane region" description="Helical" evidence="12">
    <location>
        <begin position="227"/>
        <end position="245"/>
    </location>
</feature>
<dbReference type="GO" id="GO:0006814">
    <property type="term" value="P:sodium ion transport"/>
    <property type="evidence" value="ECO:0007669"/>
    <property type="project" value="UniProtKB-KW"/>
</dbReference>
<reference evidence="13" key="1">
    <citation type="submission" date="2018-06" db="EMBL/GenBank/DDBJ databases">
        <authorList>
            <person name="Zhirakovskaya E."/>
        </authorList>
    </citation>
    <scope>NUCLEOTIDE SEQUENCE</scope>
</reference>
<keyword evidence="4" id="KW-1003">Cell membrane</keyword>
<evidence type="ECO:0000256" key="9">
    <source>
        <dbReference type="ARBA" id="ARBA00023065"/>
    </source>
</evidence>
<keyword evidence="10 12" id="KW-0472">Membrane</keyword>
<dbReference type="InterPro" id="IPR050277">
    <property type="entry name" value="Sodium:Solute_Symporter"/>
</dbReference>
<feature type="transmembrane region" description="Helical" evidence="12">
    <location>
        <begin position="391"/>
        <end position="409"/>
    </location>
</feature>
<keyword evidence="11" id="KW-0739">Sodium transport</keyword>
<feature type="transmembrane region" description="Helical" evidence="12">
    <location>
        <begin position="363"/>
        <end position="385"/>
    </location>
</feature>
<keyword evidence="7 12" id="KW-1133">Transmembrane helix</keyword>
<keyword evidence="6" id="KW-0769">Symport</keyword>
<evidence type="ECO:0000256" key="11">
    <source>
        <dbReference type="ARBA" id="ARBA00023201"/>
    </source>
</evidence>
<evidence type="ECO:0000256" key="8">
    <source>
        <dbReference type="ARBA" id="ARBA00023053"/>
    </source>
</evidence>
<feature type="transmembrane region" description="Helical" evidence="12">
    <location>
        <begin position="7"/>
        <end position="26"/>
    </location>
</feature>
<evidence type="ECO:0000256" key="12">
    <source>
        <dbReference type="SAM" id="Phobius"/>
    </source>
</evidence>
<dbReference type="PANTHER" id="PTHR48086:SF3">
    <property type="entry name" value="SODIUM_PROLINE SYMPORTER"/>
    <property type="match status" value="1"/>
</dbReference>
<feature type="transmembrane region" description="Helical" evidence="12">
    <location>
        <begin position="187"/>
        <end position="207"/>
    </location>
</feature>
<dbReference type="GO" id="GO:0005886">
    <property type="term" value="C:plasma membrane"/>
    <property type="evidence" value="ECO:0007669"/>
    <property type="project" value="UniProtKB-SubCell"/>
</dbReference>
<keyword evidence="5 12" id="KW-0812">Transmembrane</keyword>
<feature type="transmembrane region" description="Helical" evidence="12">
    <location>
        <begin position="79"/>
        <end position="98"/>
    </location>
</feature>
<feature type="transmembrane region" description="Helical" evidence="12">
    <location>
        <begin position="416"/>
        <end position="435"/>
    </location>
</feature>
<gene>
    <name evidence="13" type="ORF">MNBD_IGNAVI01-1829</name>
</gene>
<feature type="transmembrane region" description="Helical" evidence="12">
    <location>
        <begin position="275"/>
        <end position="294"/>
    </location>
</feature>
<evidence type="ECO:0000313" key="13">
    <source>
        <dbReference type="EMBL" id="VAX25421.1"/>
    </source>
</evidence>
<accession>A0A3B1CFT1</accession>
<evidence type="ECO:0000256" key="5">
    <source>
        <dbReference type="ARBA" id="ARBA00022692"/>
    </source>
</evidence>
<dbReference type="Gene3D" id="1.20.1730.10">
    <property type="entry name" value="Sodium/glucose cotransporter"/>
    <property type="match status" value="1"/>
</dbReference>
<protein>
    <recommendedName>
        <fullName evidence="14">Sodium-solute symporter</fullName>
    </recommendedName>
</protein>
<sequence>MILGITYLDLAVILVYISMIVYMGWWTKNKVQNSGDYFMGGRKGSKIMMIANAFGAGTHTDQAIAVSGATYEIGLAGIWYQWIWLLATPFYWIVAPIYRRVRYVTTADFFEERYGAKVGVAYSIMGILFFMLNLGLILKGTGTAIEAVTKGAVSTEAIVIGLTLFFLGYSVLGGLVSALFVNLIQGLFILVLSFLLIPFALNAIGGMDAARATLPDYMFSFIAPTEVTLYFIIAVIINGLVGIVVQPHHMAIGGAGKTESACRTGWTYGNFTKRFATLGWALVGILAAALFPGLDNEHRELAFGTAVANLLPSGLIGLMIASMAAAVLAACHNYMVGGSALITRNIIPKLRNTSLSQINELKFARWTSIGIVVGGVVIALSIPSVVQGVKYLWQITAYFGIGFWMAVMWKKANRYGVWASVIATILVTFITGPYFSFGFGWALEYQITAYLPIGFLVFILVSNFTKPEPKEKLDQFYALLHTPVGEENKLLQKGYKIMLAGEVDEKDQNLGEPLEENGHSLIVVDLLSLPKKFSFKRYRIDLVGFFYATLFVIFILGIGYAVANLW</sequence>
<feature type="transmembrane region" description="Helical" evidence="12">
    <location>
        <begin position="158"/>
        <end position="180"/>
    </location>
</feature>
<comment type="similarity">
    <text evidence="2">Belongs to the sodium:solute symporter (SSF) (TC 2.A.21) family.</text>
</comment>
<dbReference type="Pfam" id="PF00474">
    <property type="entry name" value="SSF"/>
    <property type="match status" value="1"/>
</dbReference>
<dbReference type="InterPro" id="IPR038377">
    <property type="entry name" value="Na/Glc_symporter_sf"/>
</dbReference>
<dbReference type="EMBL" id="UOGD01000298">
    <property type="protein sequence ID" value="VAX25421.1"/>
    <property type="molecule type" value="Genomic_DNA"/>
</dbReference>
<feature type="transmembrane region" description="Helical" evidence="12">
    <location>
        <begin position="119"/>
        <end position="138"/>
    </location>
</feature>
<evidence type="ECO:0008006" key="14">
    <source>
        <dbReference type="Google" id="ProtNLM"/>
    </source>
</evidence>
<organism evidence="13">
    <name type="scientific">hydrothermal vent metagenome</name>
    <dbReference type="NCBI Taxonomy" id="652676"/>
    <lineage>
        <taxon>unclassified sequences</taxon>
        <taxon>metagenomes</taxon>
        <taxon>ecological metagenomes</taxon>
    </lineage>
</organism>
<dbReference type="PROSITE" id="PS50283">
    <property type="entry name" value="NA_SOLUT_SYMP_3"/>
    <property type="match status" value="1"/>
</dbReference>